<name>A0ABW2FXX8_9ACTN</name>
<protein>
    <submittedName>
        <fullName evidence="2">VOC family protein</fullName>
    </submittedName>
</protein>
<evidence type="ECO:0000313" key="3">
    <source>
        <dbReference type="Proteomes" id="UP001596435"/>
    </source>
</evidence>
<dbReference type="Pfam" id="PF00903">
    <property type="entry name" value="Glyoxalase"/>
    <property type="match status" value="1"/>
</dbReference>
<proteinExistence type="predicted"/>
<sequence length="148" mass="15670">MDALHPRLLVSRFAETFRFYEAVLPELTGAQLMKGDADGPYAHWDVDGQGVLALFDRAAMAGALGPDVMGPDAVGSGLRAGDEDGGQGDGRGVMFVCRVDDVEVGHALCLRHGAISVAAPTDRPAWGPALRTAHLRDPEGTLIELQSY</sequence>
<dbReference type="InterPro" id="IPR029068">
    <property type="entry name" value="Glyas_Bleomycin-R_OHBP_Dase"/>
</dbReference>
<dbReference type="Proteomes" id="UP001596435">
    <property type="component" value="Unassembled WGS sequence"/>
</dbReference>
<reference evidence="3" key="1">
    <citation type="journal article" date="2019" name="Int. J. Syst. Evol. Microbiol.">
        <title>The Global Catalogue of Microorganisms (GCM) 10K type strain sequencing project: providing services to taxonomists for standard genome sequencing and annotation.</title>
        <authorList>
            <consortium name="The Broad Institute Genomics Platform"/>
            <consortium name="The Broad Institute Genome Sequencing Center for Infectious Disease"/>
            <person name="Wu L."/>
            <person name="Ma J."/>
        </authorList>
    </citation>
    <scope>NUCLEOTIDE SEQUENCE [LARGE SCALE GENOMIC DNA]</scope>
    <source>
        <strain evidence="3">CGMCC 1.12859</strain>
    </source>
</reference>
<organism evidence="2 3">
    <name type="scientific">Kitasatospora paranensis</name>
    <dbReference type="NCBI Taxonomy" id="258053"/>
    <lineage>
        <taxon>Bacteria</taxon>
        <taxon>Bacillati</taxon>
        <taxon>Actinomycetota</taxon>
        <taxon>Actinomycetes</taxon>
        <taxon>Kitasatosporales</taxon>
        <taxon>Streptomycetaceae</taxon>
        <taxon>Kitasatospora</taxon>
    </lineage>
</organism>
<keyword evidence="3" id="KW-1185">Reference proteome</keyword>
<dbReference type="InterPro" id="IPR004360">
    <property type="entry name" value="Glyas_Fos-R_dOase_dom"/>
</dbReference>
<evidence type="ECO:0000313" key="2">
    <source>
        <dbReference type="EMBL" id="MFC7180842.1"/>
    </source>
</evidence>
<comment type="caution">
    <text evidence="2">The sequence shown here is derived from an EMBL/GenBank/DDBJ whole genome shotgun (WGS) entry which is preliminary data.</text>
</comment>
<evidence type="ECO:0000259" key="1">
    <source>
        <dbReference type="Pfam" id="PF00903"/>
    </source>
</evidence>
<accession>A0ABW2FXX8</accession>
<dbReference type="SUPFAM" id="SSF54593">
    <property type="entry name" value="Glyoxalase/Bleomycin resistance protein/Dihydroxybiphenyl dioxygenase"/>
    <property type="match status" value="1"/>
</dbReference>
<feature type="domain" description="Glyoxalase/fosfomycin resistance/dioxygenase" evidence="1">
    <location>
        <begin position="5"/>
        <end position="145"/>
    </location>
</feature>
<gene>
    <name evidence="2" type="ORF">ACFQMG_14890</name>
</gene>
<dbReference type="Gene3D" id="3.10.180.10">
    <property type="entry name" value="2,3-Dihydroxybiphenyl 1,2-Dioxygenase, domain 1"/>
    <property type="match status" value="1"/>
</dbReference>
<dbReference type="EMBL" id="JBHTAJ010000024">
    <property type="protein sequence ID" value="MFC7180842.1"/>
    <property type="molecule type" value="Genomic_DNA"/>
</dbReference>
<dbReference type="RefSeq" id="WP_345705198.1">
    <property type="nucleotide sequence ID" value="NZ_BAABKV010000001.1"/>
</dbReference>